<protein>
    <submittedName>
        <fullName evidence="1">Uncharacterized protein</fullName>
    </submittedName>
</protein>
<name>A0ACB9WJ18_CHAAC</name>
<organism evidence="1 2">
    <name type="scientific">Chaenocephalus aceratus</name>
    <name type="common">Blackfin icefish</name>
    <name type="synonym">Chaenichthys aceratus</name>
    <dbReference type="NCBI Taxonomy" id="36190"/>
    <lineage>
        <taxon>Eukaryota</taxon>
        <taxon>Metazoa</taxon>
        <taxon>Chordata</taxon>
        <taxon>Craniata</taxon>
        <taxon>Vertebrata</taxon>
        <taxon>Euteleostomi</taxon>
        <taxon>Actinopterygii</taxon>
        <taxon>Neopterygii</taxon>
        <taxon>Teleostei</taxon>
        <taxon>Neoteleostei</taxon>
        <taxon>Acanthomorphata</taxon>
        <taxon>Eupercaria</taxon>
        <taxon>Perciformes</taxon>
        <taxon>Notothenioidei</taxon>
        <taxon>Channichthyidae</taxon>
        <taxon>Chaenocephalus</taxon>
    </lineage>
</organism>
<evidence type="ECO:0000313" key="2">
    <source>
        <dbReference type="Proteomes" id="UP001057452"/>
    </source>
</evidence>
<sequence>ASLSRVHVGDIIWNQGSAPHISPLCSPFSLGLPETSLPSWLMCCCLEHAEDINMVTCGEDPQAADRWCLVTVEGEGMKSYLLGSEVKNHASVNAPPPEEELYCVKPGRLMSPPNKHDIRCVSILSHHFAPPLVLLETLSSRVSLLSPLLSPSSLPPLPPPLPLLTPSSPPSSPPPHSPSSPLLTPLLSPLLSPLLTPLLSPLLSPSSPPPLLSPSSALSICERPFVVDSSALSCPNPSHCN</sequence>
<keyword evidence="2" id="KW-1185">Reference proteome</keyword>
<reference evidence="1" key="1">
    <citation type="submission" date="2022-05" db="EMBL/GenBank/DDBJ databases">
        <title>Chromosome-level genome of Chaenocephalus aceratus.</title>
        <authorList>
            <person name="Park H."/>
        </authorList>
    </citation>
    <scope>NUCLEOTIDE SEQUENCE</scope>
    <source>
        <strain evidence="1">KU_202001</strain>
    </source>
</reference>
<feature type="non-terminal residue" evidence="1">
    <location>
        <position position="241"/>
    </location>
</feature>
<evidence type="ECO:0000313" key="1">
    <source>
        <dbReference type="EMBL" id="KAI4813561.1"/>
    </source>
</evidence>
<gene>
    <name evidence="1" type="ORF">KUCAC02_002799</name>
</gene>
<accession>A0ACB9WJ18</accession>
<dbReference type="Proteomes" id="UP001057452">
    <property type="component" value="Chromosome 14"/>
</dbReference>
<proteinExistence type="predicted"/>
<comment type="caution">
    <text evidence="1">The sequence shown here is derived from an EMBL/GenBank/DDBJ whole genome shotgun (WGS) entry which is preliminary data.</text>
</comment>
<dbReference type="EMBL" id="CM043798">
    <property type="protein sequence ID" value="KAI4813561.1"/>
    <property type="molecule type" value="Genomic_DNA"/>
</dbReference>
<feature type="non-terminal residue" evidence="1">
    <location>
        <position position="1"/>
    </location>
</feature>